<dbReference type="Pfam" id="PF01757">
    <property type="entry name" value="Acyl_transf_3"/>
    <property type="match status" value="1"/>
</dbReference>
<feature type="transmembrane region" description="Helical" evidence="2">
    <location>
        <begin position="111"/>
        <end position="131"/>
    </location>
</feature>
<reference evidence="4" key="1">
    <citation type="journal article" date="2021" name="Nat. Commun.">
        <title>Genetic determinants of endophytism in the Arabidopsis root mycobiome.</title>
        <authorList>
            <person name="Mesny F."/>
            <person name="Miyauchi S."/>
            <person name="Thiergart T."/>
            <person name="Pickel B."/>
            <person name="Atanasova L."/>
            <person name="Karlsson M."/>
            <person name="Huettel B."/>
            <person name="Barry K.W."/>
            <person name="Haridas S."/>
            <person name="Chen C."/>
            <person name="Bauer D."/>
            <person name="Andreopoulos W."/>
            <person name="Pangilinan J."/>
            <person name="LaButti K."/>
            <person name="Riley R."/>
            <person name="Lipzen A."/>
            <person name="Clum A."/>
            <person name="Drula E."/>
            <person name="Henrissat B."/>
            <person name="Kohler A."/>
            <person name="Grigoriev I.V."/>
            <person name="Martin F.M."/>
            <person name="Hacquard S."/>
        </authorList>
    </citation>
    <scope>NUCLEOTIDE SEQUENCE</scope>
    <source>
        <strain evidence="4">MPI-CAGE-CH-0235</strain>
    </source>
</reference>
<name>A0A8K0SGN3_9HYPO</name>
<dbReference type="PANTHER" id="PTHR23028:SF134">
    <property type="entry name" value="PUTATIVE (AFU_ORTHOLOGUE AFUA_4G08520)-RELATED"/>
    <property type="match status" value="1"/>
</dbReference>
<organism evidence="4 5">
    <name type="scientific">Stachybotrys elegans</name>
    <dbReference type="NCBI Taxonomy" id="80388"/>
    <lineage>
        <taxon>Eukaryota</taxon>
        <taxon>Fungi</taxon>
        <taxon>Dikarya</taxon>
        <taxon>Ascomycota</taxon>
        <taxon>Pezizomycotina</taxon>
        <taxon>Sordariomycetes</taxon>
        <taxon>Hypocreomycetidae</taxon>
        <taxon>Hypocreales</taxon>
        <taxon>Stachybotryaceae</taxon>
        <taxon>Stachybotrys</taxon>
    </lineage>
</organism>
<feature type="transmembrane region" description="Helical" evidence="2">
    <location>
        <begin position="201"/>
        <end position="220"/>
    </location>
</feature>
<dbReference type="InterPro" id="IPR050879">
    <property type="entry name" value="Acyltransferase_3"/>
</dbReference>
<keyword evidence="2" id="KW-1133">Transmembrane helix</keyword>
<keyword evidence="5" id="KW-1185">Reference proteome</keyword>
<dbReference type="OrthoDB" id="5819582at2759"/>
<feature type="transmembrane region" description="Helical" evidence="2">
    <location>
        <begin position="413"/>
        <end position="435"/>
    </location>
</feature>
<accession>A0A8K0SGN3</accession>
<evidence type="ECO:0000313" key="5">
    <source>
        <dbReference type="Proteomes" id="UP000813444"/>
    </source>
</evidence>
<dbReference type="GO" id="GO:0016747">
    <property type="term" value="F:acyltransferase activity, transferring groups other than amino-acyl groups"/>
    <property type="evidence" value="ECO:0007669"/>
    <property type="project" value="InterPro"/>
</dbReference>
<dbReference type="EMBL" id="JAGPNK010000037">
    <property type="protein sequence ID" value="KAH7303210.1"/>
    <property type="molecule type" value="Genomic_DNA"/>
</dbReference>
<dbReference type="Proteomes" id="UP000813444">
    <property type="component" value="Unassembled WGS sequence"/>
</dbReference>
<dbReference type="InterPro" id="IPR002656">
    <property type="entry name" value="Acyl_transf_3_dom"/>
</dbReference>
<proteinExistence type="predicted"/>
<dbReference type="AlphaFoldDB" id="A0A8K0SGN3"/>
<evidence type="ECO:0000259" key="3">
    <source>
        <dbReference type="Pfam" id="PF01757"/>
    </source>
</evidence>
<comment type="caution">
    <text evidence="4">The sequence shown here is derived from an EMBL/GenBank/DDBJ whole genome shotgun (WGS) entry which is preliminary data.</text>
</comment>
<feature type="transmembrane region" description="Helical" evidence="2">
    <location>
        <begin position="151"/>
        <end position="170"/>
    </location>
</feature>
<feature type="region of interest" description="Disordered" evidence="1">
    <location>
        <begin position="1"/>
        <end position="23"/>
    </location>
</feature>
<dbReference type="PANTHER" id="PTHR23028">
    <property type="entry name" value="ACETYLTRANSFERASE"/>
    <property type="match status" value="1"/>
</dbReference>
<feature type="transmembrane region" description="Helical" evidence="2">
    <location>
        <begin position="366"/>
        <end position="383"/>
    </location>
</feature>
<keyword evidence="2" id="KW-0812">Transmembrane</keyword>
<feature type="transmembrane region" description="Helical" evidence="2">
    <location>
        <begin position="478"/>
        <end position="500"/>
    </location>
</feature>
<keyword evidence="4" id="KW-0808">Transferase</keyword>
<feature type="domain" description="Acyltransferase 3" evidence="3">
    <location>
        <begin position="106"/>
        <end position="504"/>
    </location>
</feature>
<feature type="compositionally biased region" description="Basic and acidic residues" evidence="1">
    <location>
        <begin position="12"/>
        <end position="23"/>
    </location>
</feature>
<sequence length="526" mass="60441">MNGHASSSDPPAEEKVGLLKETDRDDLESEAGRLHIDDTATITTTTAGTASHSFAKWAASVTATLPTNRSALWRQFTRFLFFLVPSFFQGRHAREQIRPAKLPPTAYLDGMRGLAALFVFFCHYSYQAFAIAEGWGYGGRHQILKLPFIRLFYSGPMAVCVFFVISGYALSYRPLKFIRSGSSAELANTMSSLIFRRGMRLFLPTITSTFMIVILLRIGAYDWTRGFAHSNVYMKRVREPHPERMHSTLAQLGDWIWQTFEFVHVYSWTHFHVNYDVHLWTIPVEFRCSLYLFLTVLGTARLRTAWRFATLAGIIAFTYRKSKWDMMLFFFGMVIAELDHIRGHHVQNPTLPASHKMESNSLWRRAAPWSWVALSIVGLYLMGQPDAKGAETPGWVTLTSMIPEWWSVEKFRFWQSFGAVIFVFAVGRCPGWIWFFNTPVVQYFGKISYAIYLMHGPAIHTVGYHWEKLAWKITGVEGLQYNFGFMLGSLFVIPTVIWWADVFWRAVDIPSVKFAKWVESKLIVKA</sequence>
<gene>
    <name evidence="4" type="ORF">B0I35DRAFT_384240</name>
</gene>
<protein>
    <submittedName>
        <fullName evidence="4">Acyltransferase family-domain-containing protein</fullName>
    </submittedName>
</protein>
<evidence type="ECO:0000313" key="4">
    <source>
        <dbReference type="EMBL" id="KAH7303210.1"/>
    </source>
</evidence>
<keyword evidence="2" id="KW-0472">Membrane</keyword>
<keyword evidence="4" id="KW-0012">Acyltransferase</keyword>
<evidence type="ECO:0000256" key="1">
    <source>
        <dbReference type="SAM" id="MobiDB-lite"/>
    </source>
</evidence>
<evidence type="ECO:0000256" key="2">
    <source>
        <dbReference type="SAM" id="Phobius"/>
    </source>
</evidence>